<dbReference type="Pfam" id="PF02548">
    <property type="entry name" value="Pantoate_transf"/>
    <property type="match status" value="1"/>
</dbReference>
<evidence type="ECO:0000256" key="2">
    <source>
        <dbReference type="ARBA" id="ARBA00005033"/>
    </source>
</evidence>
<dbReference type="InterPro" id="IPR015813">
    <property type="entry name" value="Pyrv/PenolPyrv_kinase-like_dom"/>
</dbReference>
<dbReference type="GO" id="GO:0000287">
    <property type="term" value="F:magnesium ion binding"/>
    <property type="evidence" value="ECO:0007669"/>
    <property type="project" value="TreeGrafter"/>
</dbReference>
<evidence type="ECO:0000256" key="8">
    <source>
        <dbReference type="ARBA" id="ARBA00049172"/>
    </source>
</evidence>
<dbReference type="GO" id="GO:0003864">
    <property type="term" value="F:3-methyl-2-oxobutanoate hydroxymethyltransferase activity"/>
    <property type="evidence" value="ECO:0007669"/>
    <property type="project" value="UniProtKB-EC"/>
</dbReference>
<comment type="similarity">
    <text evidence="3 9">Belongs to the PanB family.</text>
</comment>
<evidence type="ECO:0000256" key="1">
    <source>
        <dbReference type="ARBA" id="ARBA00004990"/>
    </source>
</evidence>
<evidence type="ECO:0000256" key="3">
    <source>
        <dbReference type="ARBA" id="ARBA00008676"/>
    </source>
</evidence>
<dbReference type="CDD" id="cd06557">
    <property type="entry name" value="KPHMT-like"/>
    <property type="match status" value="1"/>
</dbReference>
<dbReference type="EMBL" id="CAJNJA010030842">
    <property type="protein sequence ID" value="CAE7649415.1"/>
    <property type="molecule type" value="Genomic_DNA"/>
</dbReference>
<organism evidence="10 11">
    <name type="scientific">Symbiodinium necroappetens</name>
    <dbReference type="NCBI Taxonomy" id="1628268"/>
    <lineage>
        <taxon>Eukaryota</taxon>
        <taxon>Sar</taxon>
        <taxon>Alveolata</taxon>
        <taxon>Dinophyceae</taxon>
        <taxon>Suessiales</taxon>
        <taxon>Symbiodiniaceae</taxon>
        <taxon>Symbiodinium</taxon>
    </lineage>
</organism>
<dbReference type="GO" id="GO:0004592">
    <property type="term" value="F:pantoate-beta-alanine ligase activity"/>
    <property type="evidence" value="ECO:0007669"/>
    <property type="project" value="UniProtKB-EC"/>
</dbReference>
<dbReference type="InterPro" id="IPR040442">
    <property type="entry name" value="Pyrv_kinase-like_dom_sf"/>
</dbReference>
<dbReference type="Gene3D" id="3.20.20.60">
    <property type="entry name" value="Phosphoenolpyruvate-binding domains"/>
    <property type="match status" value="1"/>
</dbReference>
<dbReference type="OrthoDB" id="425211at2759"/>
<gene>
    <name evidence="10" type="primary">panB</name>
    <name evidence="10" type="ORF">SNEC2469_LOCUS18361</name>
</gene>
<dbReference type="NCBIfam" id="TIGR00222">
    <property type="entry name" value="panB"/>
    <property type="match status" value="1"/>
</dbReference>
<evidence type="ECO:0000256" key="4">
    <source>
        <dbReference type="ARBA" id="ARBA00009256"/>
    </source>
</evidence>
<dbReference type="AlphaFoldDB" id="A0A812W151"/>
<dbReference type="FunFam" id="3.20.20.60:FF:000003">
    <property type="entry name" value="3-methyl-2-oxobutanoate hydroxymethyltransferase"/>
    <property type="match status" value="1"/>
</dbReference>
<dbReference type="InterPro" id="IPR014729">
    <property type="entry name" value="Rossmann-like_a/b/a_fold"/>
</dbReference>
<sequence>MAQCGACQAVSTTPAETDRNTAVKRLTVPEIAGRKGTTPLVCLTAYSAPMARLLDAYVDVLLVGDSLGMVLYGADSTLAVTLETMIAHGRAVARASRRACVVVDLPFASYQESPQQAFRNAARVLAEAGAAAVKLEGGEEMAETVAFLVRRGVPVMGHVGLTPQAVNTLGGFRARGRDASEAEKVLADARAVAEAGAFSLVIEGTLEKVAQEVTQAVSIPTIGIGAAAECDGQILVTEDLLGLSGARVPRFVKRYADLAPLVEEAVERYAGDVRSRAFPGPDQLYRKRELRSATRPWRRVGESIGLVPTMGALHAGHLALLHRAIADCDHAVATIFVNPKQFDRKEDLSRYPRDEGRDAKLLAEHRCDLLFAPQVEDMYPPGFASTVAVTGVSDVLEGLYRPGHFNGVTTVVCKLLLQSLPDRAYFGEKDYQQLTVVRQMVRDLDIPVEIVPVETVREPDGLALSSRNVNLTPSQRAVAPLLHRVMTEIAEELADGQTPAALLLPEGQQRLGSAGFTKIDYLALHAADDLTSLRQVDRPARLFAAAWLGKTRLIDNIAVERR</sequence>
<comment type="pathway">
    <text evidence="2 9">Cofactor biosynthesis; (R)-pantothenate biosynthesis; (R)-pantoate from 3-methyl-2-oxobutanoate: step 1/2.</text>
</comment>
<dbReference type="HAMAP" id="MF_00156">
    <property type="entry name" value="PanB"/>
    <property type="match status" value="1"/>
</dbReference>
<evidence type="ECO:0000256" key="7">
    <source>
        <dbReference type="ARBA" id="ARBA00048258"/>
    </source>
</evidence>
<evidence type="ECO:0000256" key="6">
    <source>
        <dbReference type="ARBA" id="ARBA00022679"/>
    </source>
</evidence>
<dbReference type="Pfam" id="PF02569">
    <property type="entry name" value="Pantoate_ligase"/>
    <property type="match status" value="1"/>
</dbReference>
<dbReference type="Gene3D" id="3.30.1300.10">
    <property type="entry name" value="Pantoate-beta-alanine ligase, C-terminal domain"/>
    <property type="match status" value="1"/>
</dbReference>
<proteinExistence type="inferred from homology"/>
<dbReference type="PANTHER" id="PTHR20881">
    <property type="entry name" value="3-METHYL-2-OXOBUTANOATE HYDROXYMETHYLTRANSFERASE"/>
    <property type="match status" value="1"/>
</dbReference>
<dbReference type="HAMAP" id="MF_00158">
    <property type="entry name" value="PanC"/>
    <property type="match status" value="1"/>
</dbReference>
<name>A0A812W151_9DINO</name>
<keyword evidence="5 9" id="KW-0566">Pantothenate biosynthesis</keyword>
<comment type="pathway">
    <text evidence="1">Cofactor biosynthesis; (R)-pantothenate biosynthesis; (R)-pantothenate from (R)-pantoate and beta-alanine: step 1/1.</text>
</comment>
<dbReference type="NCBIfam" id="TIGR00018">
    <property type="entry name" value="panC"/>
    <property type="match status" value="1"/>
</dbReference>
<evidence type="ECO:0000313" key="10">
    <source>
        <dbReference type="EMBL" id="CAE7649415.1"/>
    </source>
</evidence>
<dbReference type="InterPro" id="IPR042176">
    <property type="entry name" value="Pantoate_ligase_C"/>
</dbReference>
<dbReference type="GO" id="GO:0015940">
    <property type="term" value="P:pantothenate biosynthetic process"/>
    <property type="evidence" value="ECO:0007669"/>
    <property type="project" value="UniProtKB-UniPathway"/>
</dbReference>
<keyword evidence="6 9" id="KW-0808">Transferase</keyword>
<dbReference type="InterPro" id="IPR003700">
    <property type="entry name" value="Pantoate_hydroxy_MeTrfase"/>
</dbReference>
<comment type="caution">
    <text evidence="10">The sequence shown here is derived from an EMBL/GenBank/DDBJ whole genome shotgun (WGS) entry which is preliminary data.</text>
</comment>
<dbReference type="SUPFAM" id="SSF52374">
    <property type="entry name" value="Nucleotidylyl transferase"/>
    <property type="match status" value="1"/>
</dbReference>
<reference evidence="10" key="1">
    <citation type="submission" date="2021-02" db="EMBL/GenBank/DDBJ databases">
        <authorList>
            <person name="Dougan E. K."/>
            <person name="Rhodes N."/>
            <person name="Thang M."/>
            <person name="Chan C."/>
        </authorList>
    </citation>
    <scope>NUCLEOTIDE SEQUENCE</scope>
</reference>
<dbReference type="NCBIfam" id="NF001452">
    <property type="entry name" value="PRK00311.1"/>
    <property type="match status" value="1"/>
</dbReference>
<evidence type="ECO:0000256" key="9">
    <source>
        <dbReference type="RuleBase" id="RU362100"/>
    </source>
</evidence>
<evidence type="ECO:0000313" key="11">
    <source>
        <dbReference type="Proteomes" id="UP000601435"/>
    </source>
</evidence>
<comment type="catalytic activity">
    <reaction evidence="8 9">
        <text>(6R)-5,10-methylene-5,6,7,8-tetrahydrofolate + 3-methyl-2-oxobutanoate + H2O = 2-dehydropantoate + (6S)-5,6,7,8-tetrahydrofolate</text>
        <dbReference type="Rhea" id="RHEA:11824"/>
        <dbReference type="ChEBI" id="CHEBI:11561"/>
        <dbReference type="ChEBI" id="CHEBI:11851"/>
        <dbReference type="ChEBI" id="CHEBI:15377"/>
        <dbReference type="ChEBI" id="CHEBI:15636"/>
        <dbReference type="ChEBI" id="CHEBI:57453"/>
        <dbReference type="EC" id="2.1.2.11"/>
    </reaction>
</comment>
<dbReference type="EC" id="2.1.2.11" evidence="9"/>
<dbReference type="Gene3D" id="3.40.50.620">
    <property type="entry name" value="HUPs"/>
    <property type="match status" value="1"/>
</dbReference>
<protein>
    <recommendedName>
        <fullName evidence="9">3-methyl-2-oxobutanoate hydroxymethyltransferase</fullName>
        <ecNumber evidence="9">2.1.2.11</ecNumber>
    </recommendedName>
</protein>
<dbReference type="UniPathway" id="UPA00028">
    <property type="reaction ID" value="UER00003"/>
</dbReference>
<dbReference type="Proteomes" id="UP000601435">
    <property type="component" value="Unassembled WGS sequence"/>
</dbReference>
<dbReference type="GO" id="GO:0005737">
    <property type="term" value="C:cytoplasm"/>
    <property type="evidence" value="ECO:0007669"/>
    <property type="project" value="TreeGrafter"/>
</dbReference>
<comment type="function">
    <text evidence="9">Catalyzes the reversible reaction in which hydroxymethyl group from 5,10-methylenetetrahydrofolate is transferred onto alpha-ketoisovalerate to form ketopantoate.</text>
</comment>
<evidence type="ECO:0000256" key="5">
    <source>
        <dbReference type="ARBA" id="ARBA00022655"/>
    </source>
</evidence>
<keyword evidence="11" id="KW-1185">Reference proteome</keyword>
<dbReference type="CDD" id="cd00560">
    <property type="entry name" value="PanC"/>
    <property type="match status" value="1"/>
</dbReference>
<dbReference type="SUPFAM" id="SSF51621">
    <property type="entry name" value="Phosphoenolpyruvate/pyruvate domain"/>
    <property type="match status" value="1"/>
</dbReference>
<comment type="catalytic activity">
    <reaction evidence="7">
        <text>(R)-pantoate + beta-alanine + ATP = (R)-pantothenate + AMP + diphosphate + H(+)</text>
        <dbReference type="Rhea" id="RHEA:10912"/>
        <dbReference type="ChEBI" id="CHEBI:15378"/>
        <dbReference type="ChEBI" id="CHEBI:15980"/>
        <dbReference type="ChEBI" id="CHEBI:29032"/>
        <dbReference type="ChEBI" id="CHEBI:30616"/>
        <dbReference type="ChEBI" id="CHEBI:33019"/>
        <dbReference type="ChEBI" id="CHEBI:57966"/>
        <dbReference type="ChEBI" id="CHEBI:456215"/>
        <dbReference type="EC" id="6.3.2.1"/>
    </reaction>
</comment>
<accession>A0A812W151</accession>
<dbReference type="PANTHER" id="PTHR20881:SF0">
    <property type="entry name" value="3-METHYL-2-OXOBUTANOATE HYDROXYMETHYLTRANSFERASE"/>
    <property type="match status" value="1"/>
</dbReference>
<dbReference type="InterPro" id="IPR003721">
    <property type="entry name" value="Pantoate_ligase"/>
</dbReference>
<comment type="similarity">
    <text evidence="4">Belongs to the pantothenate synthetase family.</text>
</comment>